<accession>A0A1I0VLE9</accession>
<reference evidence="1 2" key="1">
    <citation type="submission" date="2016-10" db="EMBL/GenBank/DDBJ databases">
        <authorList>
            <person name="de Groot N.N."/>
        </authorList>
    </citation>
    <scope>NUCLEOTIDE SEQUENCE [LARGE SCALE GENOMIC DNA]</scope>
    <source>
        <strain evidence="1 2">DSM 29316</strain>
    </source>
</reference>
<evidence type="ECO:0000313" key="2">
    <source>
        <dbReference type="Proteomes" id="UP000198796"/>
    </source>
</evidence>
<dbReference type="Proteomes" id="UP000198796">
    <property type="component" value="Unassembled WGS sequence"/>
</dbReference>
<dbReference type="AlphaFoldDB" id="A0A1I0VLE9"/>
<evidence type="ECO:0008006" key="3">
    <source>
        <dbReference type="Google" id="ProtNLM"/>
    </source>
</evidence>
<protein>
    <recommendedName>
        <fullName evidence="3">Glycosyl transferase family 2</fullName>
    </recommendedName>
</protein>
<keyword evidence="2" id="KW-1185">Reference proteome</keyword>
<dbReference type="InterPro" id="IPR029044">
    <property type="entry name" value="Nucleotide-diphossugar_trans"/>
</dbReference>
<dbReference type="OrthoDB" id="7820774at2"/>
<evidence type="ECO:0000313" key="1">
    <source>
        <dbReference type="EMBL" id="SFA76847.1"/>
    </source>
</evidence>
<dbReference type="RefSeq" id="WP_092060645.1">
    <property type="nucleotide sequence ID" value="NZ_FOJU01000001.1"/>
</dbReference>
<name>A0A1I0VLE9_9RHOB</name>
<dbReference type="STRING" id="871651.SAMN05421688_0727"/>
<gene>
    <name evidence="1" type="ORF">SAMN05421688_0727</name>
</gene>
<sequence>MTKTQRPLKRRVKDTRKRVSMNLKRIKGKAWAAFNPPATPSPAPEVLFAIPLVSRRRAPDWDRVEANLTQTLHAIQAQTDGRWRAVICGQDRPEGIPQDERITFITSTVSDRFYDKGYKRRQLIDHFAATTSGDGYYVQHDADDLLHPETVAYILRDNNGHGYFVEQGYCVQVSSGRIGKMDNFYIHCGTSSAVYVDFRRNKRHAALLKPLTSHSTVIAVCGFYGRILQAIPFRAACYMIDHGQNMFERRGKMQNKINVVDRNEITDPAKLAEIQKTFNL</sequence>
<organism evidence="1 2">
    <name type="scientific">Poseidonocella pacifica</name>
    <dbReference type="NCBI Taxonomy" id="871651"/>
    <lineage>
        <taxon>Bacteria</taxon>
        <taxon>Pseudomonadati</taxon>
        <taxon>Pseudomonadota</taxon>
        <taxon>Alphaproteobacteria</taxon>
        <taxon>Rhodobacterales</taxon>
        <taxon>Roseobacteraceae</taxon>
        <taxon>Poseidonocella</taxon>
    </lineage>
</organism>
<dbReference type="SUPFAM" id="SSF53448">
    <property type="entry name" value="Nucleotide-diphospho-sugar transferases"/>
    <property type="match status" value="1"/>
</dbReference>
<dbReference type="EMBL" id="FOJU01000001">
    <property type="protein sequence ID" value="SFA76847.1"/>
    <property type="molecule type" value="Genomic_DNA"/>
</dbReference>
<proteinExistence type="predicted"/>